<proteinExistence type="predicted"/>
<dbReference type="RefSeq" id="WP_114546373.1">
    <property type="nucleotide sequence ID" value="NZ_JAJCHC010000007.1"/>
</dbReference>
<protein>
    <submittedName>
        <fullName evidence="2">Uncharacterized protein</fullName>
    </submittedName>
</protein>
<keyword evidence="3" id="KW-1185">Reference proteome</keyword>
<reference evidence="1 3" key="1">
    <citation type="journal article" date="2018" name="Elife">
        <title>Discovery and characterization of a prevalent human gut bacterial enzyme sufficient for the inactivation of a family of plant toxins.</title>
        <authorList>
            <person name="Koppel N."/>
            <person name="Bisanz J.E."/>
            <person name="Pandelia M.E."/>
            <person name="Turnbaugh P.J."/>
            <person name="Balskus E.P."/>
        </authorList>
    </citation>
    <scope>NUCLEOTIDE SEQUENCE [LARGE SCALE GENOMIC DNA]</scope>
    <source>
        <strain evidence="1 3">DSM 16107</strain>
    </source>
</reference>
<reference evidence="4" key="2">
    <citation type="submission" date="2018-05" db="EMBL/GenBank/DDBJ databases">
        <title>Genome Sequencing of selected type strains of the family Eggerthellaceae.</title>
        <authorList>
            <person name="Danylec N."/>
            <person name="Stoll D.A."/>
            <person name="Doetsch A."/>
            <person name="Huch M."/>
        </authorList>
    </citation>
    <scope>NUCLEOTIDE SEQUENCE [LARGE SCALE GENOMIC DNA]</scope>
    <source>
        <strain evidence="4">DSM 16107</strain>
    </source>
</reference>
<dbReference type="OrthoDB" id="3173991at2"/>
<gene>
    <name evidence="1" type="ORF">C1876_08920</name>
    <name evidence="2" type="ORF">DMP09_02325</name>
</gene>
<name>A0A3N0J106_9ACTN</name>
<reference evidence="2" key="3">
    <citation type="journal article" date="2019" name="Microbiol. Resour. Announc.">
        <title>Draft Genome Sequences of Type Strains of Gordonibacter faecihominis, Paraeggerthella hongkongensis, Parvibacter caecicola,Slackia equolifaciens, Slackia faecicanis, and Slackia isoflavoniconvertens.</title>
        <authorList>
            <person name="Danylec N."/>
            <person name="Stoll D.A."/>
            <person name="Dotsch A."/>
            <person name="Huch M."/>
        </authorList>
    </citation>
    <scope>NUCLEOTIDE SEQUENCE</scope>
    <source>
        <strain evidence="2">DSM 16107</strain>
    </source>
</reference>
<accession>A0A3N0J106</accession>
<dbReference type="Proteomes" id="UP000253817">
    <property type="component" value="Unassembled WGS sequence"/>
</dbReference>
<dbReference type="EMBL" id="PPTT01000013">
    <property type="protein sequence ID" value="RDB68800.1"/>
    <property type="molecule type" value="Genomic_DNA"/>
</dbReference>
<evidence type="ECO:0000313" key="3">
    <source>
        <dbReference type="Proteomes" id="UP000253817"/>
    </source>
</evidence>
<evidence type="ECO:0000313" key="1">
    <source>
        <dbReference type="EMBL" id="RDB68800.1"/>
    </source>
</evidence>
<evidence type="ECO:0000313" key="2">
    <source>
        <dbReference type="EMBL" id="RNM42923.1"/>
    </source>
</evidence>
<comment type="caution">
    <text evidence="2">The sequence shown here is derived from an EMBL/GenBank/DDBJ whole genome shotgun (WGS) entry which is preliminary data.</text>
</comment>
<dbReference type="Proteomes" id="UP000270112">
    <property type="component" value="Unassembled WGS sequence"/>
</dbReference>
<organism evidence="2 4">
    <name type="scientific">Eggerthella sinensis</name>
    <dbReference type="NCBI Taxonomy" id="242230"/>
    <lineage>
        <taxon>Bacteria</taxon>
        <taxon>Bacillati</taxon>
        <taxon>Actinomycetota</taxon>
        <taxon>Coriobacteriia</taxon>
        <taxon>Eggerthellales</taxon>
        <taxon>Eggerthellaceae</taxon>
        <taxon>Eggerthella</taxon>
    </lineage>
</organism>
<dbReference type="AlphaFoldDB" id="A0A3N0J106"/>
<dbReference type="EMBL" id="QICC01000005">
    <property type="protein sequence ID" value="RNM42923.1"/>
    <property type="molecule type" value="Genomic_DNA"/>
</dbReference>
<sequence length="206" mass="22208">MDQETSNAAAPHADDAVEAIVKRLEANRANTLALCACLAVCKTRMPYRDAEALIAERPELKLSTQTAHTLLWIMVECGGVAAEEVPEPACAPDAQPEDMPVDFLVETTAAGRAALARFDPAKRFDEVLRAEPACYAQAYALVLDRCRAGASKADIERALEGNEALVTPKQVYPSYFISKLETVGGLAWNGSWTTTEAGRHMLAMVG</sequence>
<evidence type="ECO:0000313" key="4">
    <source>
        <dbReference type="Proteomes" id="UP000270112"/>
    </source>
</evidence>